<dbReference type="PROSITE" id="PS51078">
    <property type="entry name" value="ICLR_ED"/>
    <property type="match status" value="1"/>
</dbReference>
<comment type="function">
    <text evidence="4">May be an activator protein for the gylABX operon.</text>
</comment>
<dbReference type="Gene3D" id="1.10.10.10">
    <property type="entry name" value="Winged helix-like DNA-binding domain superfamily/Winged helix DNA-binding domain"/>
    <property type="match status" value="1"/>
</dbReference>
<dbReference type="FunFam" id="1.10.10.10:FF:000056">
    <property type="entry name" value="IclR family transcriptional regulator"/>
    <property type="match status" value="1"/>
</dbReference>
<accession>A0A517IFG3</accession>
<dbReference type="SUPFAM" id="SSF55781">
    <property type="entry name" value="GAF domain-like"/>
    <property type="match status" value="1"/>
</dbReference>
<evidence type="ECO:0000256" key="3">
    <source>
        <dbReference type="ARBA" id="ARBA00023163"/>
    </source>
</evidence>
<evidence type="ECO:0000313" key="8">
    <source>
        <dbReference type="EMBL" id="QDS37607.1"/>
    </source>
</evidence>
<dbReference type="Pfam" id="PF09339">
    <property type="entry name" value="HTH_IclR"/>
    <property type="match status" value="1"/>
</dbReference>
<keyword evidence="3" id="KW-0804">Transcription</keyword>
<dbReference type="InterPro" id="IPR036388">
    <property type="entry name" value="WH-like_DNA-bd_sf"/>
</dbReference>
<organism evidence="8 9">
    <name type="scientific">Brevibacillus brevis</name>
    <name type="common">Bacillus brevis</name>
    <dbReference type="NCBI Taxonomy" id="1393"/>
    <lineage>
        <taxon>Bacteria</taxon>
        <taxon>Bacillati</taxon>
        <taxon>Bacillota</taxon>
        <taxon>Bacilli</taxon>
        <taxon>Bacillales</taxon>
        <taxon>Paenibacillaceae</taxon>
        <taxon>Brevibacillus</taxon>
    </lineage>
</organism>
<dbReference type="SMART" id="SM00346">
    <property type="entry name" value="HTH_ICLR"/>
    <property type="match status" value="1"/>
</dbReference>
<keyword evidence="2" id="KW-0238">DNA-binding</keyword>
<evidence type="ECO:0000256" key="4">
    <source>
        <dbReference type="ARBA" id="ARBA00058938"/>
    </source>
</evidence>
<feature type="domain" description="HTH iclR-type" evidence="6">
    <location>
        <begin position="2"/>
        <end position="66"/>
    </location>
</feature>
<keyword evidence="1" id="KW-0805">Transcription regulation</keyword>
<name>A0A517IFG3_BREBE</name>
<gene>
    <name evidence="8" type="ORF">FPS98_28545</name>
</gene>
<reference evidence="8 9" key="1">
    <citation type="submission" date="2019-07" db="EMBL/GenBank/DDBJ databases">
        <title>Characterization of Brevibacillus brevis HK544, as a potential biocontrol agent.</title>
        <authorList>
            <person name="Kim H."/>
        </authorList>
    </citation>
    <scope>NUCLEOTIDE SEQUENCE [LARGE SCALE GENOMIC DNA]</scope>
    <source>
        <strain evidence="8 9">HK544</strain>
    </source>
</reference>
<dbReference type="InterPro" id="IPR050707">
    <property type="entry name" value="HTH_MetabolicPath_Reg"/>
</dbReference>
<dbReference type="RefSeq" id="WP_144619120.1">
    <property type="nucleotide sequence ID" value="NZ_CP042161.1"/>
</dbReference>
<sequence>MIQSFDRAMAIATALSSDEHRKWWTINDLAKECQLPVSTIYRLLYTLMKHGLVEQDTATKQYTLGIKWMEFGLRVLDRIDYRKVIKPMIEELAREVNESVYFSQPSGLESIVVERVDSQHNIRIYDQLGLRIPMHIGAANKVVLAHMSVEEARQTVVQLVGEEQVPAFMDKLQEIRAAGHAVSFAERTENTASVAAPVIDYNQKVIGALSIGIVTYDLKEERLQYLIERVKDVAHKTSQRLGGLSKAELLPTIWTEY</sequence>
<dbReference type="PANTHER" id="PTHR30136:SF24">
    <property type="entry name" value="HTH-TYPE TRANSCRIPTIONAL REPRESSOR ALLR"/>
    <property type="match status" value="1"/>
</dbReference>
<evidence type="ECO:0000259" key="6">
    <source>
        <dbReference type="PROSITE" id="PS51077"/>
    </source>
</evidence>
<dbReference type="InterPro" id="IPR005471">
    <property type="entry name" value="Tscrpt_reg_IclR_N"/>
</dbReference>
<evidence type="ECO:0000256" key="5">
    <source>
        <dbReference type="ARBA" id="ARBA00070406"/>
    </source>
</evidence>
<dbReference type="AlphaFoldDB" id="A0A517IFG3"/>
<dbReference type="InterPro" id="IPR036390">
    <property type="entry name" value="WH_DNA-bd_sf"/>
</dbReference>
<protein>
    <recommendedName>
        <fullName evidence="5">Glycerol operon regulatory protein</fullName>
    </recommendedName>
</protein>
<dbReference type="GO" id="GO:0003677">
    <property type="term" value="F:DNA binding"/>
    <property type="evidence" value="ECO:0007669"/>
    <property type="project" value="UniProtKB-KW"/>
</dbReference>
<dbReference type="Pfam" id="PF01614">
    <property type="entry name" value="IclR_C"/>
    <property type="match status" value="1"/>
</dbReference>
<evidence type="ECO:0000256" key="2">
    <source>
        <dbReference type="ARBA" id="ARBA00023125"/>
    </source>
</evidence>
<dbReference type="Gene3D" id="3.30.450.40">
    <property type="match status" value="1"/>
</dbReference>
<proteinExistence type="predicted"/>
<dbReference type="PANTHER" id="PTHR30136">
    <property type="entry name" value="HELIX-TURN-HELIX TRANSCRIPTIONAL REGULATOR, ICLR FAMILY"/>
    <property type="match status" value="1"/>
</dbReference>
<dbReference type="Proteomes" id="UP000317713">
    <property type="component" value="Chromosome"/>
</dbReference>
<dbReference type="InterPro" id="IPR014757">
    <property type="entry name" value="Tscrpt_reg_IclR_C"/>
</dbReference>
<evidence type="ECO:0000313" key="9">
    <source>
        <dbReference type="Proteomes" id="UP000317713"/>
    </source>
</evidence>
<dbReference type="EMBL" id="CP042161">
    <property type="protein sequence ID" value="QDS37607.1"/>
    <property type="molecule type" value="Genomic_DNA"/>
</dbReference>
<evidence type="ECO:0000259" key="7">
    <source>
        <dbReference type="PROSITE" id="PS51078"/>
    </source>
</evidence>
<feature type="domain" description="IclR-ED" evidence="7">
    <location>
        <begin position="67"/>
        <end position="243"/>
    </location>
</feature>
<dbReference type="InterPro" id="IPR029016">
    <property type="entry name" value="GAF-like_dom_sf"/>
</dbReference>
<dbReference type="GO" id="GO:0045892">
    <property type="term" value="P:negative regulation of DNA-templated transcription"/>
    <property type="evidence" value="ECO:0007669"/>
    <property type="project" value="TreeGrafter"/>
</dbReference>
<evidence type="ECO:0000256" key="1">
    <source>
        <dbReference type="ARBA" id="ARBA00023015"/>
    </source>
</evidence>
<dbReference type="GO" id="GO:0003700">
    <property type="term" value="F:DNA-binding transcription factor activity"/>
    <property type="evidence" value="ECO:0007669"/>
    <property type="project" value="TreeGrafter"/>
</dbReference>
<dbReference type="PROSITE" id="PS51077">
    <property type="entry name" value="HTH_ICLR"/>
    <property type="match status" value="1"/>
</dbReference>
<dbReference type="SUPFAM" id="SSF46785">
    <property type="entry name" value="Winged helix' DNA-binding domain"/>
    <property type="match status" value="1"/>
</dbReference>